<dbReference type="AlphaFoldDB" id="A0A1H8S6D6"/>
<dbReference type="OrthoDB" id="9803968at2"/>
<accession>A0A1H8S6D6</accession>
<dbReference type="Proteomes" id="UP000199657">
    <property type="component" value="Unassembled WGS sequence"/>
</dbReference>
<organism evidence="5 6">
    <name type="scientific">Aquisalimonas asiatica</name>
    <dbReference type="NCBI Taxonomy" id="406100"/>
    <lineage>
        <taxon>Bacteria</taxon>
        <taxon>Pseudomonadati</taxon>
        <taxon>Pseudomonadota</taxon>
        <taxon>Gammaproteobacteria</taxon>
        <taxon>Chromatiales</taxon>
        <taxon>Ectothiorhodospiraceae</taxon>
        <taxon>Aquisalimonas</taxon>
    </lineage>
</organism>
<sequence length="511" mass="55630">MNLASLLERAGRTFPTQPAIAHGERILHDYGSFSRRCAALAGALRSQAELVQGDRIALFMKNSPEYLEILFAAWHAGITVVPVNAKLSGGELKYILGHSGARICFTTPGLAETVHHIADDVATLEHVIDTGTATFADWFNTVPVPVADLASDDAAWLFYTSGTTGTPKGAMLTHRNLITMNYGYFMDVESVAPGDSILHAAPLSHGSGLYVLPHVSAAALQIIPESGGFDADEICDLLGTHRSVSFFAAPTMVKRLTQKVRERRADTTELRNIIYGGGPMYLADLRDALDVFGNRLVEIYGQGETPMTITAKSRALHARCNTPEHAHQLASVGMPNAVVDVRVVGDDGATLPANEVGEIIVRGDTVMSGYWQNPEATREAVVDGWLYTGDRGCMDEYGLLYLKDRSKDVIISGGTNIYTKEVEDVLLTHPGVFEVSVVGRPDPEWGEVVVAFVVATDGGDVTPEELDQLCLEKIARFKRPKEYFFVDDLPKNAYGKIVKNTLRERLRPGTD</sequence>
<protein>
    <submittedName>
        <fullName evidence="5">Acyl-CoA synthetase (AMP-forming)/AMP-acid ligase II</fullName>
    </submittedName>
</protein>
<dbReference type="RefSeq" id="WP_091641512.1">
    <property type="nucleotide sequence ID" value="NZ_FOEG01000002.1"/>
</dbReference>
<evidence type="ECO:0000256" key="1">
    <source>
        <dbReference type="ARBA" id="ARBA00006432"/>
    </source>
</evidence>
<dbReference type="GO" id="GO:0031956">
    <property type="term" value="F:medium-chain fatty acid-CoA ligase activity"/>
    <property type="evidence" value="ECO:0007669"/>
    <property type="project" value="TreeGrafter"/>
</dbReference>
<evidence type="ECO:0000313" key="5">
    <source>
        <dbReference type="EMBL" id="SEO74251.1"/>
    </source>
</evidence>
<dbReference type="PANTHER" id="PTHR43201">
    <property type="entry name" value="ACYL-COA SYNTHETASE"/>
    <property type="match status" value="1"/>
</dbReference>
<evidence type="ECO:0000256" key="2">
    <source>
        <dbReference type="ARBA" id="ARBA00022598"/>
    </source>
</evidence>
<dbReference type="PANTHER" id="PTHR43201:SF5">
    <property type="entry name" value="MEDIUM-CHAIN ACYL-COA LIGASE ACSF2, MITOCHONDRIAL"/>
    <property type="match status" value="1"/>
</dbReference>
<dbReference type="SUPFAM" id="SSF56801">
    <property type="entry name" value="Acetyl-CoA synthetase-like"/>
    <property type="match status" value="1"/>
</dbReference>
<dbReference type="InterPro" id="IPR025110">
    <property type="entry name" value="AMP-bd_C"/>
</dbReference>
<feature type="domain" description="AMP-binding enzyme C-terminal" evidence="4">
    <location>
        <begin position="421"/>
        <end position="496"/>
    </location>
</feature>
<comment type="similarity">
    <text evidence="1">Belongs to the ATP-dependent AMP-binding enzyme family.</text>
</comment>
<reference evidence="5 6" key="1">
    <citation type="submission" date="2016-10" db="EMBL/GenBank/DDBJ databases">
        <authorList>
            <person name="de Groot N.N."/>
        </authorList>
    </citation>
    <scope>NUCLEOTIDE SEQUENCE [LARGE SCALE GENOMIC DNA]</scope>
    <source>
        <strain evidence="5 6">CGMCC 1.6291</strain>
    </source>
</reference>
<dbReference type="InterPro" id="IPR000873">
    <property type="entry name" value="AMP-dep_synth/lig_dom"/>
</dbReference>
<evidence type="ECO:0000259" key="4">
    <source>
        <dbReference type="Pfam" id="PF13193"/>
    </source>
</evidence>
<gene>
    <name evidence="5" type="ORF">SAMN04488052_102538</name>
</gene>
<dbReference type="FunFam" id="3.30.300.30:FF:000008">
    <property type="entry name" value="2,3-dihydroxybenzoate-AMP ligase"/>
    <property type="match status" value="1"/>
</dbReference>
<evidence type="ECO:0000313" key="6">
    <source>
        <dbReference type="Proteomes" id="UP000199657"/>
    </source>
</evidence>
<dbReference type="Pfam" id="PF13193">
    <property type="entry name" value="AMP-binding_C"/>
    <property type="match status" value="1"/>
</dbReference>
<proteinExistence type="inferred from homology"/>
<feature type="domain" description="AMP-dependent synthetase/ligase" evidence="3">
    <location>
        <begin position="7"/>
        <end position="371"/>
    </location>
</feature>
<dbReference type="Gene3D" id="3.40.50.12780">
    <property type="entry name" value="N-terminal domain of ligase-like"/>
    <property type="match status" value="1"/>
</dbReference>
<dbReference type="InterPro" id="IPR042099">
    <property type="entry name" value="ANL_N_sf"/>
</dbReference>
<dbReference type="STRING" id="406100.SAMN04488052_102538"/>
<dbReference type="GO" id="GO:0006631">
    <property type="term" value="P:fatty acid metabolic process"/>
    <property type="evidence" value="ECO:0007669"/>
    <property type="project" value="TreeGrafter"/>
</dbReference>
<dbReference type="InterPro" id="IPR045851">
    <property type="entry name" value="AMP-bd_C_sf"/>
</dbReference>
<dbReference type="Gene3D" id="3.30.300.30">
    <property type="match status" value="1"/>
</dbReference>
<keyword evidence="2 5" id="KW-0436">Ligase</keyword>
<evidence type="ECO:0000259" key="3">
    <source>
        <dbReference type="Pfam" id="PF00501"/>
    </source>
</evidence>
<dbReference type="InterPro" id="IPR020845">
    <property type="entry name" value="AMP-binding_CS"/>
</dbReference>
<keyword evidence="6" id="KW-1185">Reference proteome</keyword>
<dbReference type="Pfam" id="PF00501">
    <property type="entry name" value="AMP-binding"/>
    <property type="match status" value="1"/>
</dbReference>
<dbReference type="PROSITE" id="PS00455">
    <property type="entry name" value="AMP_BINDING"/>
    <property type="match status" value="1"/>
</dbReference>
<name>A0A1H8S6D6_9GAMM</name>
<dbReference type="EMBL" id="FOEG01000002">
    <property type="protein sequence ID" value="SEO74251.1"/>
    <property type="molecule type" value="Genomic_DNA"/>
</dbReference>